<organism evidence="3 4">
    <name type="scientific">Telluria antibiotica</name>
    <dbReference type="NCBI Taxonomy" id="2717319"/>
    <lineage>
        <taxon>Bacteria</taxon>
        <taxon>Pseudomonadati</taxon>
        <taxon>Pseudomonadota</taxon>
        <taxon>Betaproteobacteria</taxon>
        <taxon>Burkholderiales</taxon>
        <taxon>Oxalobacteraceae</taxon>
        <taxon>Telluria group</taxon>
        <taxon>Telluria</taxon>
    </lineage>
</organism>
<evidence type="ECO:0000256" key="1">
    <source>
        <dbReference type="ARBA" id="ARBA00010742"/>
    </source>
</evidence>
<dbReference type="SMART" id="SM00062">
    <property type="entry name" value="PBPb"/>
    <property type="match status" value="1"/>
</dbReference>
<dbReference type="Pfam" id="PF09084">
    <property type="entry name" value="NMT1"/>
    <property type="match status" value="1"/>
</dbReference>
<name>A0ABX0PBL1_9BURK</name>
<dbReference type="Proteomes" id="UP000716322">
    <property type="component" value="Unassembled WGS sequence"/>
</dbReference>
<dbReference type="CDD" id="cd01008">
    <property type="entry name" value="PBP2_NrtA_SsuA_CpmA_like"/>
    <property type="match status" value="1"/>
</dbReference>
<dbReference type="Gene3D" id="3.40.190.10">
    <property type="entry name" value="Periplasmic binding protein-like II"/>
    <property type="match status" value="2"/>
</dbReference>
<comment type="caution">
    <text evidence="3">The sequence shown here is derived from an EMBL/GenBank/DDBJ whole genome shotgun (WGS) entry which is preliminary data.</text>
</comment>
<dbReference type="RefSeq" id="WP_166859148.1">
    <property type="nucleotide sequence ID" value="NZ_JAAQOM010000006.1"/>
</dbReference>
<evidence type="ECO:0000259" key="2">
    <source>
        <dbReference type="SMART" id="SM00062"/>
    </source>
</evidence>
<evidence type="ECO:0000313" key="4">
    <source>
        <dbReference type="Proteomes" id="UP000716322"/>
    </source>
</evidence>
<dbReference type="InterPro" id="IPR001638">
    <property type="entry name" value="Solute-binding_3/MltF_N"/>
</dbReference>
<dbReference type="SUPFAM" id="SSF53850">
    <property type="entry name" value="Periplasmic binding protein-like II"/>
    <property type="match status" value="1"/>
</dbReference>
<accession>A0ABX0PBL1</accession>
<dbReference type="PANTHER" id="PTHR30024">
    <property type="entry name" value="ALIPHATIC SULFONATES-BINDING PROTEIN-RELATED"/>
    <property type="match status" value="1"/>
</dbReference>
<proteinExistence type="inferred from homology"/>
<evidence type="ECO:0000313" key="3">
    <source>
        <dbReference type="EMBL" id="NIA54182.1"/>
    </source>
</evidence>
<gene>
    <name evidence="3" type="ORF">HAV22_11130</name>
</gene>
<dbReference type="InterPro" id="IPR015168">
    <property type="entry name" value="SsuA/THI5"/>
</dbReference>
<reference evidence="3 4" key="1">
    <citation type="submission" date="2020-03" db="EMBL/GenBank/DDBJ databases">
        <title>Genome sequence of strain Massilia sp. TW-1.</title>
        <authorList>
            <person name="Chaudhary D.K."/>
        </authorList>
    </citation>
    <scope>NUCLEOTIDE SEQUENCE [LARGE SCALE GENOMIC DNA]</scope>
    <source>
        <strain evidence="3 4">TW-1</strain>
    </source>
</reference>
<dbReference type="EMBL" id="JAAQOM010000006">
    <property type="protein sequence ID" value="NIA54182.1"/>
    <property type="molecule type" value="Genomic_DNA"/>
</dbReference>
<protein>
    <submittedName>
        <fullName evidence="3">ABC transporter substrate-binding protein</fullName>
    </submittedName>
</protein>
<sequence>MTPSSAPGVKRKRSTYLGASLLVLAATAAVCAWRLRPAPPSPAGPLEQVTIAATAEYVGVCPIIAANANGYFAEQGIVARIQPHASGKSALDATLQGKADLGTVADIPIMFAALKAVPVVVVATIFRTEKDHGLVARRDRGIDSVASLKGKRVGVMLGTSAHFVLDAMLNRQGLAPGDVVKRNLRPEEFAAALASGEVDAIATWEPFLDSLRAGLGNNAMSVYSEDIYEIPYNLAATRDYVGHHPETLKKVLRALIEGARFCESAPDAARALMGAGRKLDNSRWKVLWPAYRFQIALDQGLLLALEDETRWAVANKLSDQTAMPNYFDYVYLDALEAVAPAAVTIIH</sequence>
<comment type="similarity">
    <text evidence="1">Belongs to the bacterial solute-binding protein SsuA/TauA family.</text>
</comment>
<feature type="domain" description="Solute-binding protein family 3/N-terminal" evidence="2">
    <location>
        <begin position="48"/>
        <end position="265"/>
    </location>
</feature>
<keyword evidence="4" id="KW-1185">Reference proteome</keyword>